<organism evidence="3 4">
    <name type="scientific">Recurvomyces mirabilis</name>
    <dbReference type="NCBI Taxonomy" id="574656"/>
    <lineage>
        <taxon>Eukaryota</taxon>
        <taxon>Fungi</taxon>
        <taxon>Dikarya</taxon>
        <taxon>Ascomycota</taxon>
        <taxon>Pezizomycotina</taxon>
        <taxon>Dothideomycetes</taxon>
        <taxon>Dothideomycetidae</taxon>
        <taxon>Mycosphaerellales</taxon>
        <taxon>Teratosphaeriaceae</taxon>
        <taxon>Recurvomyces</taxon>
    </lineage>
</organism>
<dbReference type="CDD" id="cd00167">
    <property type="entry name" value="SANT"/>
    <property type="match status" value="1"/>
</dbReference>
<feature type="domain" description="Myb-like" evidence="2">
    <location>
        <begin position="58"/>
        <end position="106"/>
    </location>
</feature>
<evidence type="ECO:0000259" key="2">
    <source>
        <dbReference type="SMART" id="SM00717"/>
    </source>
</evidence>
<comment type="caution">
    <text evidence="3">The sequence shown here is derived from an EMBL/GenBank/DDBJ whole genome shotgun (WGS) entry which is preliminary data.</text>
</comment>
<dbReference type="SMART" id="SM00717">
    <property type="entry name" value="SANT"/>
    <property type="match status" value="1"/>
</dbReference>
<name>A0AAE0TQG0_9PEZI</name>
<proteinExistence type="predicted"/>
<keyword evidence="4" id="KW-1185">Reference proteome</keyword>
<dbReference type="EMBL" id="JAUTXT010000044">
    <property type="protein sequence ID" value="KAK3671348.1"/>
    <property type="molecule type" value="Genomic_DNA"/>
</dbReference>
<dbReference type="Gene3D" id="1.10.10.60">
    <property type="entry name" value="Homeodomain-like"/>
    <property type="match status" value="1"/>
</dbReference>
<protein>
    <recommendedName>
        <fullName evidence="2">Myb-like domain-containing protein</fullName>
    </recommendedName>
</protein>
<dbReference type="Proteomes" id="UP001274830">
    <property type="component" value="Unassembled WGS sequence"/>
</dbReference>
<dbReference type="AlphaFoldDB" id="A0AAE0TQG0"/>
<evidence type="ECO:0000256" key="1">
    <source>
        <dbReference type="SAM" id="MobiDB-lite"/>
    </source>
</evidence>
<accession>A0AAE0TQG0</accession>
<feature type="region of interest" description="Disordered" evidence="1">
    <location>
        <begin position="297"/>
        <end position="317"/>
    </location>
</feature>
<evidence type="ECO:0000313" key="4">
    <source>
        <dbReference type="Proteomes" id="UP001274830"/>
    </source>
</evidence>
<gene>
    <name evidence="3" type="ORF">LTR78_008809</name>
</gene>
<evidence type="ECO:0000313" key="3">
    <source>
        <dbReference type="EMBL" id="KAK3671348.1"/>
    </source>
</evidence>
<dbReference type="InterPro" id="IPR009057">
    <property type="entry name" value="Homeodomain-like_sf"/>
</dbReference>
<feature type="compositionally biased region" description="Low complexity" evidence="1">
    <location>
        <begin position="297"/>
        <end position="308"/>
    </location>
</feature>
<dbReference type="SUPFAM" id="SSF46689">
    <property type="entry name" value="Homeodomain-like"/>
    <property type="match status" value="1"/>
</dbReference>
<dbReference type="Pfam" id="PF00249">
    <property type="entry name" value="Myb_DNA-binding"/>
    <property type="match status" value="1"/>
</dbReference>
<sequence length="486" mass="54994">MTLAHQQGLNQGSSVEATIPDQLPAYHPARLFPYINRNCLLEPDNVIHKFNYTSPTTNNGPFTPEEKLIFTLAFASTPKTFDQIAAVLPGRTREDCIWYYYAHKWDGRFKIQTMEKSVQQAQSRRHGGLGQAVVGTATEIVRFKMSYFIPEHGGDDQTESVLSVRDIFTEAYLQRKWKRDVPPIHQEIDRLSALNPATAKAWNKTPVWSTIPTTLLRRPALEILRLSAKSPDRPLTDQKLCSWLRSVDVLPLIKRWKTECLDDPAIFRDLQRTLSSSEKPWDEEAVRVATLALVGRNNNRNSNGTRTTQIQVEPPQSHSSLTITAKYAARVAHGNTALWTTFAPPTPITSTTDALDRHLLATLVLFTAYADILRHGECGFFGVLLQSPLVGMLKTGVREKWETKFLIRSEVEEAAVVEGVLQQLPIWMPPVVMDGRPIREVEVLAREEDRQGSRTIRAQREVVGGVQSIEVTRLKGTLARRRHRRP</sequence>
<dbReference type="InterPro" id="IPR001005">
    <property type="entry name" value="SANT/Myb"/>
</dbReference>
<reference evidence="3" key="1">
    <citation type="submission" date="2023-07" db="EMBL/GenBank/DDBJ databases">
        <title>Black Yeasts Isolated from many extreme environments.</title>
        <authorList>
            <person name="Coleine C."/>
            <person name="Stajich J.E."/>
            <person name="Selbmann L."/>
        </authorList>
    </citation>
    <scope>NUCLEOTIDE SEQUENCE</scope>
    <source>
        <strain evidence="3">CCFEE 5485</strain>
    </source>
</reference>